<dbReference type="Pfam" id="PF01775">
    <property type="entry name" value="Ribosomal_L18A"/>
    <property type="match status" value="1"/>
</dbReference>
<dbReference type="GO" id="GO:0006412">
    <property type="term" value="P:translation"/>
    <property type="evidence" value="ECO:0007669"/>
    <property type="project" value="InterPro"/>
</dbReference>
<dbReference type="InterPro" id="IPR028877">
    <property type="entry name" value="Ribosomal_eL20"/>
</dbReference>
<dbReference type="Ensembl" id="ENSCSAVT00000002975.1">
    <property type="protein sequence ID" value="ENSCSAVP00000002931.1"/>
    <property type="gene ID" value="ENSCSAVG00000001747.1"/>
</dbReference>
<dbReference type="InterPro" id="IPR021138">
    <property type="entry name" value="Ribosomal_eL20_eukaryotes"/>
</dbReference>
<protein>
    <recommendedName>
        <fullName evidence="4">60S ribosomal protein L18a</fullName>
    </recommendedName>
</protein>
<dbReference type="STRING" id="51511.ENSCSAVP00000002931"/>
<comment type="similarity">
    <text evidence="1 4">Belongs to the eukaryotic ribosomal protein eL20 family.</text>
</comment>
<feature type="domain" description="Large ribosomal subunit protein eL20" evidence="5">
    <location>
        <begin position="7"/>
        <end position="141"/>
    </location>
</feature>
<dbReference type="GO" id="GO:0003735">
    <property type="term" value="F:structural constituent of ribosome"/>
    <property type="evidence" value="ECO:0007669"/>
    <property type="project" value="InterPro"/>
</dbReference>
<dbReference type="AlphaFoldDB" id="H2YC83"/>
<keyword evidence="7" id="KW-1185">Reference proteome</keyword>
<dbReference type="FunFam" id="3.10.20.10:FF:000001">
    <property type="entry name" value="60S ribosomal protein L18a"/>
    <property type="match status" value="1"/>
</dbReference>
<dbReference type="GO" id="GO:1990904">
    <property type="term" value="C:ribonucleoprotein complex"/>
    <property type="evidence" value="ECO:0007669"/>
    <property type="project" value="UniProtKB-KW"/>
</dbReference>
<dbReference type="FunCoup" id="H2YC83">
    <property type="interactions" value="303"/>
</dbReference>
<dbReference type="InParanoid" id="H2YC83"/>
<reference evidence="6" key="2">
    <citation type="submission" date="2025-08" db="UniProtKB">
        <authorList>
            <consortium name="Ensembl"/>
        </authorList>
    </citation>
    <scope>IDENTIFICATION</scope>
</reference>
<proteinExistence type="inferred from homology"/>
<dbReference type="SUPFAM" id="SSF160374">
    <property type="entry name" value="RplX-like"/>
    <property type="match status" value="1"/>
</dbReference>
<reference evidence="6" key="3">
    <citation type="submission" date="2025-09" db="UniProtKB">
        <authorList>
            <consortium name="Ensembl"/>
        </authorList>
    </citation>
    <scope>IDENTIFICATION</scope>
</reference>
<dbReference type="OMA" id="CIFAKND"/>
<evidence type="ECO:0000256" key="1">
    <source>
        <dbReference type="ARBA" id="ARBA00009362"/>
    </source>
</evidence>
<dbReference type="Gene3D" id="3.10.20.10">
    <property type="match status" value="2"/>
</dbReference>
<dbReference type="Proteomes" id="UP000007875">
    <property type="component" value="Unassembled WGS sequence"/>
</dbReference>
<evidence type="ECO:0000256" key="4">
    <source>
        <dbReference type="PIRNR" id="PIRNR002190"/>
    </source>
</evidence>
<evidence type="ECO:0000313" key="6">
    <source>
        <dbReference type="Ensembl" id="ENSCSAVP00000002931.1"/>
    </source>
</evidence>
<evidence type="ECO:0000256" key="2">
    <source>
        <dbReference type="ARBA" id="ARBA00022980"/>
    </source>
</evidence>
<dbReference type="InterPro" id="IPR023573">
    <property type="entry name" value="Ribosomal_eL20_dom"/>
</dbReference>
<dbReference type="GeneTree" id="ENSGT00390000015797"/>
<evidence type="ECO:0000259" key="5">
    <source>
        <dbReference type="Pfam" id="PF01775"/>
    </source>
</evidence>
<accession>H2YC83</accession>
<evidence type="ECO:0000256" key="3">
    <source>
        <dbReference type="ARBA" id="ARBA00023274"/>
    </source>
</evidence>
<dbReference type="HAMAP" id="MF_00273">
    <property type="entry name" value="Ribosomal_eL20"/>
    <property type="match status" value="1"/>
</dbReference>
<dbReference type="PANTHER" id="PTHR10052">
    <property type="entry name" value="60S RIBOSOMAL PROTEIN L18A"/>
    <property type="match status" value="1"/>
</dbReference>
<name>H2YC83_CIOSA</name>
<keyword evidence="2 4" id="KW-0689">Ribosomal protein</keyword>
<organism evidence="6 7">
    <name type="scientific">Ciona savignyi</name>
    <name type="common">Pacific transparent sea squirt</name>
    <dbReference type="NCBI Taxonomy" id="51511"/>
    <lineage>
        <taxon>Eukaryota</taxon>
        <taxon>Metazoa</taxon>
        <taxon>Chordata</taxon>
        <taxon>Tunicata</taxon>
        <taxon>Ascidiacea</taxon>
        <taxon>Phlebobranchia</taxon>
        <taxon>Cionidae</taxon>
        <taxon>Ciona</taxon>
    </lineage>
</organism>
<dbReference type="GO" id="GO:0005840">
    <property type="term" value="C:ribosome"/>
    <property type="evidence" value="ECO:0007669"/>
    <property type="project" value="UniProtKB-KW"/>
</dbReference>
<sequence>CMLFQLSEYKVVGRKLPSDAVPNPPLYRMRLFAPNHIAAKSRFCTAAISKCLTACAYYISYYKKIKKNAGEILQCSKRSEKRPGRVKNFGIWLRYDSRSGTHNMYREYRDVKVASAVTACYRDMGARHRARPGSIQIMRVEEVAANKCKRKHVQQFHDSKIKFPMRRTVLSKKRQNAPRFTANKPNLFF</sequence>
<dbReference type="eggNOG" id="KOG0829">
    <property type="taxonomic scope" value="Eukaryota"/>
</dbReference>
<evidence type="ECO:0000313" key="7">
    <source>
        <dbReference type="Proteomes" id="UP000007875"/>
    </source>
</evidence>
<keyword evidence="3 4" id="KW-0687">Ribonucleoprotein</keyword>
<dbReference type="PIRSF" id="PIRSF002190">
    <property type="entry name" value="Ribosomal_L18a"/>
    <property type="match status" value="1"/>
</dbReference>
<reference evidence="7" key="1">
    <citation type="submission" date="2003-08" db="EMBL/GenBank/DDBJ databases">
        <authorList>
            <person name="Birren B."/>
            <person name="Nusbaum C."/>
            <person name="Abebe A."/>
            <person name="Abouelleil A."/>
            <person name="Adekoya E."/>
            <person name="Ait-zahra M."/>
            <person name="Allen N."/>
            <person name="Allen T."/>
            <person name="An P."/>
            <person name="Anderson M."/>
            <person name="Anderson S."/>
            <person name="Arachchi H."/>
            <person name="Armbruster J."/>
            <person name="Bachantsang P."/>
            <person name="Baldwin J."/>
            <person name="Barry A."/>
            <person name="Bayul T."/>
            <person name="Blitshsteyn B."/>
            <person name="Bloom T."/>
            <person name="Blye J."/>
            <person name="Boguslavskiy L."/>
            <person name="Borowsky M."/>
            <person name="Boukhgalter B."/>
            <person name="Brunache A."/>
            <person name="Butler J."/>
            <person name="Calixte N."/>
            <person name="Calvo S."/>
            <person name="Camarata J."/>
            <person name="Campo K."/>
            <person name="Chang J."/>
            <person name="Cheshatsang Y."/>
            <person name="Citroen M."/>
            <person name="Collymore A."/>
            <person name="Considine T."/>
            <person name="Cook A."/>
            <person name="Cooke P."/>
            <person name="Corum B."/>
            <person name="Cuomo C."/>
            <person name="David R."/>
            <person name="Dawoe T."/>
            <person name="Degray S."/>
            <person name="Dodge S."/>
            <person name="Dooley K."/>
            <person name="Dorje P."/>
            <person name="Dorjee K."/>
            <person name="Dorris L."/>
            <person name="Duffey N."/>
            <person name="Dupes A."/>
            <person name="Elkins T."/>
            <person name="Engels R."/>
            <person name="Erickson J."/>
            <person name="Farina A."/>
            <person name="Faro S."/>
            <person name="Ferreira P."/>
            <person name="Fischer H."/>
            <person name="Fitzgerald M."/>
            <person name="Foley K."/>
            <person name="Gage D."/>
            <person name="Galagan J."/>
            <person name="Gearin G."/>
            <person name="Gnerre S."/>
            <person name="Gnirke A."/>
            <person name="Goyette A."/>
            <person name="Graham J."/>
            <person name="Grandbois E."/>
            <person name="Gyaltsen K."/>
            <person name="Hafez N."/>
            <person name="Hagopian D."/>
            <person name="Hagos B."/>
            <person name="Hall J."/>
            <person name="Hatcher B."/>
            <person name="Heller A."/>
            <person name="Higgins H."/>
            <person name="Honan T."/>
            <person name="Horn A."/>
            <person name="Houde N."/>
            <person name="Hughes L."/>
            <person name="Hulme W."/>
            <person name="Husby E."/>
            <person name="Iliev I."/>
            <person name="Jaffe D."/>
            <person name="Jones C."/>
            <person name="Kamal M."/>
            <person name="Kamat A."/>
            <person name="Kamvysselis M."/>
            <person name="Karlsson E."/>
            <person name="Kells C."/>
            <person name="Kieu A."/>
            <person name="Kisner P."/>
            <person name="Kodira C."/>
            <person name="Kulbokas E."/>
            <person name="Labutti K."/>
            <person name="Lama D."/>
            <person name="Landers T."/>
            <person name="Leger J."/>
            <person name="Levine S."/>
            <person name="Lewis D."/>
            <person name="Lewis T."/>
            <person name="Lindblad-toh K."/>
            <person name="Liu X."/>
            <person name="Lokyitsang T."/>
            <person name="Lokyitsang Y."/>
            <person name="Lucien O."/>
            <person name="Lui A."/>
            <person name="Ma L.J."/>
            <person name="Mabbitt R."/>
            <person name="Macdonald J."/>
            <person name="Maclean C."/>
            <person name="Major J."/>
            <person name="Manning J."/>
            <person name="Marabella R."/>
            <person name="Maru K."/>
            <person name="Matthews C."/>
            <person name="Mauceli E."/>
            <person name="Mccarthy M."/>
            <person name="Mcdonough S."/>
            <person name="Mcghee T."/>
            <person name="Meldrim J."/>
            <person name="Meneus L."/>
            <person name="Mesirov J."/>
            <person name="Mihalev A."/>
            <person name="Mihova T."/>
            <person name="Mikkelsen T."/>
            <person name="Mlenga V."/>
            <person name="Moru K."/>
            <person name="Mozes J."/>
            <person name="Mulrain L."/>
            <person name="Munson G."/>
            <person name="Naylor J."/>
            <person name="Newes C."/>
            <person name="Nguyen C."/>
            <person name="Nguyen N."/>
            <person name="Nguyen T."/>
            <person name="Nicol R."/>
            <person name="Nielsen C."/>
            <person name="Nizzari M."/>
            <person name="Norbu C."/>
            <person name="Norbu N."/>
            <person name="O'donnell P."/>
            <person name="Okoawo O."/>
            <person name="O'leary S."/>
            <person name="Omotosho B."/>
            <person name="O'neill K."/>
            <person name="Osman S."/>
            <person name="Parker S."/>
            <person name="Perrin D."/>
            <person name="Phunkhang P."/>
            <person name="Piqani B."/>
            <person name="Purcell S."/>
            <person name="Rachupka T."/>
            <person name="Ramasamy U."/>
            <person name="Rameau R."/>
            <person name="Ray V."/>
            <person name="Raymond C."/>
            <person name="Retta R."/>
            <person name="Richardson S."/>
            <person name="Rise C."/>
            <person name="Rodriguez J."/>
            <person name="Rogers J."/>
            <person name="Rogov P."/>
            <person name="Rutman M."/>
            <person name="Schupbach R."/>
            <person name="Seaman C."/>
            <person name="Settipalli S."/>
            <person name="Sharpe T."/>
            <person name="Sheridan J."/>
            <person name="Sherpa N."/>
            <person name="Shi J."/>
            <person name="Smirnov S."/>
            <person name="Smith C."/>
            <person name="Sougnez C."/>
            <person name="Spencer B."/>
            <person name="Stalker J."/>
            <person name="Stange-thomann N."/>
            <person name="Stavropoulos S."/>
            <person name="Stetson K."/>
            <person name="Stone C."/>
            <person name="Stone S."/>
            <person name="Stubbs M."/>
            <person name="Talamas J."/>
            <person name="Tchuinga P."/>
            <person name="Tenzing P."/>
            <person name="Tesfaye S."/>
            <person name="Theodore J."/>
            <person name="Thoulutsang Y."/>
            <person name="Topham K."/>
            <person name="Towey S."/>
            <person name="Tsamla T."/>
            <person name="Tsomo N."/>
            <person name="Vallee D."/>
            <person name="Vassiliev H."/>
            <person name="Venkataraman V."/>
            <person name="Vinson J."/>
            <person name="Vo A."/>
            <person name="Wade C."/>
            <person name="Wang S."/>
            <person name="Wangchuk T."/>
            <person name="Wangdi T."/>
            <person name="Whittaker C."/>
            <person name="Wilkinson J."/>
            <person name="Wu Y."/>
            <person name="Wyman D."/>
            <person name="Yadav S."/>
            <person name="Yang S."/>
            <person name="Yang X."/>
            <person name="Yeager S."/>
            <person name="Yee E."/>
            <person name="Young G."/>
            <person name="Zainoun J."/>
            <person name="Zembeck L."/>
            <person name="Zimmer A."/>
            <person name="Zody M."/>
            <person name="Lander E."/>
        </authorList>
    </citation>
    <scope>NUCLEOTIDE SEQUENCE [LARGE SCALE GENOMIC DNA]</scope>
</reference>